<gene>
    <name evidence="3" type="primary">LOC104597639</name>
</gene>
<organism evidence="2 3">
    <name type="scientific">Nelumbo nucifera</name>
    <name type="common">Sacred lotus</name>
    <dbReference type="NCBI Taxonomy" id="4432"/>
    <lineage>
        <taxon>Eukaryota</taxon>
        <taxon>Viridiplantae</taxon>
        <taxon>Streptophyta</taxon>
        <taxon>Embryophyta</taxon>
        <taxon>Tracheophyta</taxon>
        <taxon>Spermatophyta</taxon>
        <taxon>Magnoliopsida</taxon>
        <taxon>Proteales</taxon>
        <taxon>Nelumbonaceae</taxon>
        <taxon>Nelumbo</taxon>
    </lineage>
</organism>
<evidence type="ECO:0000313" key="3">
    <source>
        <dbReference type="RefSeq" id="XP_010257602.1"/>
    </source>
</evidence>
<dbReference type="Proteomes" id="UP000189703">
    <property type="component" value="Unplaced"/>
</dbReference>
<keyword evidence="2" id="KW-1185">Reference proteome</keyword>
<evidence type="ECO:0000313" key="2">
    <source>
        <dbReference type="Proteomes" id="UP000189703"/>
    </source>
</evidence>
<evidence type="ECO:0000256" key="1">
    <source>
        <dbReference type="SAM" id="MobiDB-lite"/>
    </source>
</evidence>
<dbReference type="KEGG" id="nnu:104597639"/>
<dbReference type="RefSeq" id="XP_010257602.1">
    <property type="nucleotide sequence ID" value="XM_010259300.1"/>
</dbReference>
<reference evidence="3" key="1">
    <citation type="submission" date="2025-08" db="UniProtKB">
        <authorList>
            <consortium name="RefSeq"/>
        </authorList>
    </citation>
    <scope>IDENTIFICATION</scope>
</reference>
<accession>A0A1U7ZTE8</accession>
<dbReference type="AlphaFoldDB" id="A0A1U7ZTE8"/>
<protein>
    <submittedName>
        <fullName evidence="3">Uncharacterized protein LOC104597639</fullName>
    </submittedName>
</protein>
<proteinExistence type="predicted"/>
<feature type="compositionally biased region" description="Basic and acidic residues" evidence="1">
    <location>
        <begin position="118"/>
        <end position="142"/>
    </location>
</feature>
<dbReference type="GeneID" id="104597639"/>
<feature type="region of interest" description="Disordered" evidence="1">
    <location>
        <begin position="96"/>
        <end position="142"/>
    </location>
</feature>
<feature type="compositionally biased region" description="Polar residues" evidence="1">
    <location>
        <begin position="106"/>
        <end position="116"/>
    </location>
</feature>
<sequence length="142" mass="15732">MAQLVITNNSSQMLHLMKPNNQQIKTAAGRGIGTWKPRNRSPPSQINVVLKAAAFKKWSMISPANSTNRRSNMTVPEQPESIISYLQAADVLLKVEASPPPVDKGSGSQTNRNNPTVRPKELSTKENDKVNKELKDKTKQEN</sequence>
<name>A0A1U7ZTE8_NELNU</name>